<reference evidence="7" key="1">
    <citation type="submission" date="2018-02" db="EMBL/GenBank/DDBJ databases">
        <authorList>
            <person name="Kim S.-K."/>
            <person name="Jung H.-I."/>
            <person name="Lee S.-W."/>
        </authorList>
    </citation>
    <scope>NUCLEOTIDE SEQUENCE</scope>
    <source>
        <strain evidence="7">SK3146</strain>
    </source>
</reference>
<evidence type="ECO:0000256" key="5">
    <source>
        <dbReference type="SAM" id="Phobius"/>
    </source>
</evidence>
<protein>
    <submittedName>
        <fullName evidence="7">Ferric reductase like transmembrane component</fullName>
    </submittedName>
</protein>
<keyword evidence="8" id="KW-1185">Reference proteome</keyword>
<keyword evidence="2 5" id="KW-0812">Transmembrane</keyword>
<dbReference type="RefSeq" id="WP_249864196.1">
    <property type="nucleotide sequence ID" value="NZ_CP027059.1"/>
</dbReference>
<gene>
    <name evidence="7" type="ORF">SK3146_01166</name>
</gene>
<dbReference type="Pfam" id="PF01794">
    <property type="entry name" value="Ferric_reduct"/>
    <property type="match status" value="1"/>
</dbReference>
<name>A0ABY4RK72_9BACL</name>
<evidence type="ECO:0000259" key="6">
    <source>
        <dbReference type="Pfam" id="PF01794"/>
    </source>
</evidence>
<feature type="transmembrane region" description="Helical" evidence="5">
    <location>
        <begin position="20"/>
        <end position="39"/>
    </location>
</feature>
<comment type="subcellular location">
    <subcellularLocation>
        <location evidence="1">Membrane</location>
        <topology evidence="1">Multi-pass membrane protein</topology>
    </subcellularLocation>
</comment>
<evidence type="ECO:0000313" key="7">
    <source>
        <dbReference type="EMBL" id="UQZ82009.1"/>
    </source>
</evidence>
<keyword evidence="3 5" id="KW-1133">Transmembrane helix</keyword>
<feature type="transmembrane region" description="Helical" evidence="5">
    <location>
        <begin position="156"/>
        <end position="176"/>
    </location>
</feature>
<feature type="domain" description="Ferric oxidoreductase" evidence="6">
    <location>
        <begin position="17"/>
        <end position="138"/>
    </location>
</feature>
<evidence type="ECO:0000256" key="4">
    <source>
        <dbReference type="ARBA" id="ARBA00023136"/>
    </source>
</evidence>
<evidence type="ECO:0000256" key="1">
    <source>
        <dbReference type="ARBA" id="ARBA00004141"/>
    </source>
</evidence>
<dbReference type="InterPro" id="IPR013130">
    <property type="entry name" value="Fe3_Rdtase_TM_dom"/>
</dbReference>
<keyword evidence="4 5" id="KW-0472">Membrane</keyword>
<evidence type="ECO:0000256" key="3">
    <source>
        <dbReference type="ARBA" id="ARBA00022989"/>
    </source>
</evidence>
<evidence type="ECO:0000256" key="2">
    <source>
        <dbReference type="ARBA" id="ARBA00022692"/>
    </source>
</evidence>
<organism evidence="7 8">
    <name type="scientific">Paenibacillus konkukensis</name>
    <dbReference type="NCBI Taxonomy" id="2020716"/>
    <lineage>
        <taxon>Bacteria</taxon>
        <taxon>Bacillati</taxon>
        <taxon>Bacillota</taxon>
        <taxon>Bacilli</taxon>
        <taxon>Bacillales</taxon>
        <taxon>Paenibacillaceae</taxon>
        <taxon>Paenibacillus</taxon>
    </lineage>
</organism>
<sequence length="191" mass="21664">MAEWIAAWPSWQIIRTLGVIAYMLLAAGICLGIAYSFPIWSGKRKAALYKLHMYVTSTAMILGLLHGSITVIDAYAPFQWREVLVPFTARSSPMLTGIGSLSEYGLLLVIFTSDFRHKLKKKLWRWIHLLSYPIFVMSFVHGYFLGTDTASTGIRWMYLLTIMAVIAVTLTRFLAFPKQGESMSSKRKWAS</sequence>
<feature type="transmembrane region" description="Helical" evidence="5">
    <location>
        <begin position="123"/>
        <end position="144"/>
    </location>
</feature>
<proteinExistence type="predicted"/>
<accession>A0ABY4RK72</accession>
<feature type="transmembrane region" description="Helical" evidence="5">
    <location>
        <begin position="51"/>
        <end position="72"/>
    </location>
</feature>
<dbReference type="EMBL" id="CP027059">
    <property type="protein sequence ID" value="UQZ82009.1"/>
    <property type="molecule type" value="Genomic_DNA"/>
</dbReference>
<evidence type="ECO:0000313" key="8">
    <source>
        <dbReference type="Proteomes" id="UP001057134"/>
    </source>
</evidence>
<reference evidence="7" key="2">
    <citation type="journal article" date="2021" name="J Anim Sci Technol">
        <title>Complete genome sequence of Paenibacillus konkukensis sp. nov. SK3146 as a potential probiotic strain.</title>
        <authorList>
            <person name="Jung H.I."/>
            <person name="Park S."/>
            <person name="Niu K.M."/>
            <person name="Lee S.W."/>
            <person name="Kothari D."/>
            <person name="Yi K.J."/>
            <person name="Kim S.K."/>
        </authorList>
    </citation>
    <scope>NUCLEOTIDE SEQUENCE</scope>
    <source>
        <strain evidence="7">SK3146</strain>
    </source>
</reference>
<dbReference type="Proteomes" id="UP001057134">
    <property type="component" value="Chromosome"/>
</dbReference>
<feature type="transmembrane region" description="Helical" evidence="5">
    <location>
        <begin position="92"/>
        <end position="111"/>
    </location>
</feature>